<evidence type="ECO:0000313" key="3">
    <source>
        <dbReference type="Proteomes" id="UP000004508"/>
    </source>
</evidence>
<evidence type="ECO:0000313" key="2">
    <source>
        <dbReference type="EMBL" id="EFH82775.1"/>
    </source>
</evidence>
<dbReference type="RefSeq" id="WP_007921154.1">
    <property type="nucleotide sequence ID" value="NZ_ADVG01000004.1"/>
</dbReference>
<dbReference type="InParanoid" id="D6U2A7"/>
<dbReference type="Proteomes" id="UP000004508">
    <property type="component" value="Unassembled WGS sequence"/>
</dbReference>
<gene>
    <name evidence="2" type="ORF">Krac_3625</name>
</gene>
<proteinExistence type="predicted"/>
<reference evidence="2 3" key="1">
    <citation type="journal article" date="2011" name="Stand. Genomic Sci.">
        <title>Non-contiguous finished genome sequence and contextual data of the filamentous soil bacterium Ktedonobacter racemifer type strain (SOSP1-21).</title>
        <authorList>
            <person name="Chang Y.J."/>
            <person name="Land M."/>
            <person name="Hauser L."/>
            <person name="Chertkov O."/>
            <person name="Del Rio T.G."/>
            <person name="Nolan M."/>
            <person name="Copeland A."/>
            <person name="Tice H."/>
            <person name="Cheng J.F."/>
            <person name="Lucas S."/>
            <person name="Han C."/>
            <person name="Goodwin L."/>
            <person name="Pitluck S."/>
            <person name="Ivanova N."/>
            <person name="Ovchinikova G."/>
            <person name="Pati A."/>
            <person name="Chen A."/>
            <person name="Palaniappan K."/>
            <person name="Mavromatis K."/>
            <person name="Liolios K."/>
            <person name="Brettin T."/>
            <person name="Fiebig A."/>
            <person name="Rohde M."/>
            <person name="Abt B."/>
            <person name="Goker M."/>
            <person name="Detter J.C."/>
            <person name="Woyke T."/>
            <person name="Bristow J."/>
            <person name="Eisen J.A."/>
            <person name="Markowitz V."/>
            <person name="Hugenholtz P."/>
            <person name="Kyrpides N.C."/>
            <person name="Klenk H.P."/>
            <person name="Lapidus A."/>
        </authorList>
    </citation>
    <scope>NUCLEOTIDE SEQUENCE [LARGE SCALE GENOMIC DNA]</scope>
    <source>
        <strain evidence="3">DSM 44963</strain>
    </source>
</reference>
<organism evidence="2 3">
    <name type="scientific">Ktedonobacter racemifer DSM 44963</name>
    <dbReference type="NCBI Taxonomy" id="485913"/>
    <lineage>
        <taxon>Bacteria</taxon>
        <taxon>Bacillati</taxon>
        <taxon>Chloroflexota</taxon>
        <taxon>Ktedonobacteria</taxon>
        <taxon>Ktedonobacterales</taxon>
        <taxon>Ktedonobacteraceae</taxon>
        <taxon>Ktedonobacter</taxon>
    </lineage>
</organism>
<comment type="caution">
    <text evidence="2">The sequence shown here is derived from an EMBL/GenBank/DDBJ whole genome shotgun (WGS) entry which is preliminary data.</text>
</comment>
<keyword evidence="3" id="KW-1185">Reference proteome</keyword>
<dbReference type="AlphaFoldDB" id="D6U2A7"/>
<name>D6U2A7_KTERA</name>
<feature type="region of interest" description="Disordered" evidence="1">
    <location>
        <begin position="1"/>
        <end position="20"/>
    </location>
</feature>
<sequence>MSSNSVAQGRDDEDRGQQHQAIVDPVLAYVQAWDAKRFGDLERILNSAGREEGALCVAFRAIFLIFDPAIPYTEQLLKFRATGHIGA</sequence>
<dbReference type="STRING" id="485913.Krac_3625"/>
<evidence type="ECO:0000256" key="1">
    <source>
        <dbReference type="SAM" id="MobiDB-lite"/>
    </source>
</evidence>
<accession>D6U2A7</accession>
<protein>
    <submittedName>
        <fullName evidence="2">Retrotransposon hot spot (RHS) protein</fullName>
    </submittedName>
</protein>
<dbReference type="EMBL" id="ADVG01000004">
    <property type="protein sequence ID" value="EFH82775.1"/>
    <property type="molecule type" value="Genomic_DNA"/>
</dbReference>